<gene>
    <name evidence="9" type="ORF">HNP71_000189</name>
</gene>
<sequence>MSIVTRFAPSPTGYLHLGHAFSAWMAWKRADIFRLRLEDIDTTRCRPEYADAILEDLRWLGLDWDGEVRVQSQHFPEYARALEKLQARGLLYPCFCTRAEIARAQSAPHGVEGLYPGTCRTLPPEVRAARIASGAPYALRLDVAAARRCVGELRFFEENTGWLEAKPERLGDVVLARKDTPSSYHLCVVHDDALQGITHVIRGEDLRDATHIHVLLQALLGLRTPIYAHHRLLTDSSGKRLAKRDKAATLREMRAAGTKPQAILQQFEASA</sequence>
<accession>A0A840VFG5</accession>
<dbReference type="InterPro" id="IPR020058">
    <property type="entry name" value="Glu/Gln-tRNA-synth_Ib_cat-dom"/>
</dbReference>
<keyword evidence="10" id="KW-1185">Reference proteome</keyword>
<dbReference type="Proteomes" id="UP000553706">
    <property type="component" value="Unassembled WGS sequence"/>
</dbReference>
<evidence type="ECO:0000256" key="5">
    <source>
        <dbReference type="ARBA" id="ARBA00022840"/>
    </source>
</evidence>
<evidence type="ECO:0000313" key="9">
    <source>
        <dbReference type="EMBL" id="MBB5371965.1"/>
    </source>
</evidence>
<keyword evidence="1 7" id="KW-0436">Ligase</keyword>
<dbReference type="EC" id="6.1.1.-" evidence="9"/>
<evidence type="ECO:0000256" key="2">
    <source>
        <dbReference type="ARBA" id="ARBA00022723"/>
    </source>
</evidence>
<dbReference type="Pfam" id="PF00749">
    <property type="entry name" value="tRNA-synt_1c"/>
    <property type="match status" value="1"/>
</dbReference>
<keyword evidence="7" id="KW-0648">Protein biosynthesis</keyword>
<keyword evidence="3 7" id="KW-0547">Nucleotide-binding</keyword>
<keyword evidence="5 7" id="KW-0067">ATP-binding</keyword>
<dbReference type="InterPro" id="IPR000924">
    <property type="entry name" value="Glu/Gln-tRNA-synth"/>
</dbReference>
<dbReference type="EMBL" id="JACHFJ010000001">
    <property type="protein sequence ID" value="MBB5371965.1"/>
    <property type="molecule type" value="Genomic_DNA"/>
</dbReference>
<proteinExistence type="inferred from homology"/>
<name>A0A840VFG5_9PROT</name>
<dbReference type="PROSITE" id="PS00178">
    <property type="entry name" value="AA_TRNA_LIGASE_I"/>
    <property type="match status" value="1"/>
</dbReference>
<protein>
    <submittedName>
        <fullName evidence="9">Glutamyl-Q tRNA(Asp) synthetase</fullName>
        <ecNumber evidence="9">6.1.1.-</ecNumber>
    </submittedName>
</protein>
<dbReference type="AlphaFoldDB" id="A0A840VFG5"/>
<evidence type="ECO:0000256" key="7">
    <source>
        <dbReference type="RuleBase" id="RU363037"/>
    </source>
</evidence>
<dbReference type="PRINTS" id="PR00987">
    <property type="entry name" value="TRNASYNTHGLU"/>
</dbReference>
<dbReference type="NCBIfam" id="NF004315">
    <property type="entry name" value="PRK05710.1-4"/>
    <property type="match status" value="1"/>
</dbReference>
<evidence type="ECO:0000256" key="3">
    <source>
        <dbReference type="ARBA" id="ARBA00022741"/>
    </source>
</evidence>
<dbReference type="GO" id="GO:0004818">
    <property type="term" value="F:glutamate-tRNA ligase activity"/>
    <property type="evidence" value="ECO:0007669"/>
    <property type="project" value="TreeGrafter"/>
</dbReference>
<evidence type="ECO:0000256" key="1">
    <source>
        <dbReference type="ARBA" id="ARBA00022598"/>
    </source>
</evidence>
<evidence type="ECO:0000313" key="10">
    <source>
        <dbReference type="Proteomes" id="UP000553706"/>
    </source>
</evidence>
<evidence type="ECO:0000256" key="4">
    <source>
        <dbReference type="ARBA" id="ARBA00022833"/>
    </source>
</evidence>
<dbReference type="PANTHER" id="PTHR43311:SF1">
    <property type="entry name" value="GLUTAMYL-Q TRNA(ASP) SYNTHETASE"/>
    <property type="match status" value="1"/>
</dbReference>
<dbReference type="PANTHER" id="PTHR43311">
    <property type="entry name" value="GLUTAMATE--TRNA LIGASE"/>
    <property type="match status" value="1"/>
</dbReference>
<dbReference type="GO" id="GO:0005524">
    <property type="term" value="F:ATP binding"/>
    <property type="evidence" value="ECO:0007669"/>
    <property type="project" value="UniProtKB-KW"/>
</dbReference>
<evidence type="ECO:0000259" key="8">
    <source>
        <dbReference type="Pfam" id="PF00749"/>
    </source>
</evidence>
<evidence type="ECO:0000256" key="6">
    <source>
        <dbReference type="ARBA" id="ARBA00023146"/>
    </source>
</evidence>
<dbReference type="SUPFAM" id="SSF52374">
    <property type="entry name" value="Nucleotidylyl transferase"/>
    <property type="match status" value="1"/>
</dbReference>
<keyword evidence="6 7" id="KW-0030">Aminoacyl-tRNA synthetase</keyword>
<dbReference type="RefSeq" id="WP_183264971.1">
    <property type="nucleotide sequence ID" value="NZ_JACHFJ010000001.1"/>
</dbReference>
<feature type="domain" description="Glutamyl/glutaminyl-tRNA synthetase class Ib catalytic" evidence="8">
    <location>
        <begin position="3"/>
        <end position="265"/>
    </location>
</feature>
<comment type="caution">
    <text evidence="9">The sequence shown here is derived from an EMBL/GenBank/DDBJ whole genome shotgun (WGS) entry which is preliminary data.</text>
</comment>
<dbReference type="GO" id="GO:0006424">
    <property type="term" value="P:glutamyl-tRNA aminoacylation"/>
    <property type="evidence" value="ECO:0007669"/>
    <property type="project" value="TreeGrafter"/>
</dbReference>
<dbReference type="InterPro" id="IPR049940">
    <property type="entry name" value="GluQ/Sye"/>
</dbReference>
<keyword evidence="4" id="KW-0862">Zinc</keyword>
<comment type="similarity">
    <text evidence="7">Belongs to the class-I aminoacyl-tRNA synthetase family.</text>
</comment>
<dbReference type="InterPro" id="IPR014729">
    <property type="entry name" value="Rossmann-like_a/b/a_fold"/>
</dbReference>
<dbReference type="GO" id="GO:0005829">
    <property type="term" value="C:cytosol"/>
    <property type="evidence" value="ECO:0007669"/>
    <property type="project" value="TreeGrafter"/>
</dbReference>
<reference evidence="9 10" key="1">
    <citation type="submission" date="2020-08" db="EMBL/GenBank/DDBJ databases">
        <title>Genomic Encyclopedia of Type Strains, Phase IV (KMG-IV): sequencing the most valuable type-strain genomes for metagenomic binning, comparative biology and taxonomic classification.</title>
        <authorList>
            <person name="Goeker M."/>
        </authorList>
    </citation>
    <scope>NUCLEOTIDE SEQUENCE [LARGE SCALE GENOMIC DNA]</scope>
    <source>
        <strain evidence="9 10">DSM 27026</strain>
    </source>
</reference>
<keyword evidence="2" id="KW-0479">Metal-binding</keyword>
<dbReference type="InterPro" id="IPR001412">
    <property type="entry name" value="aa-tRNA-synth_I_CS"/>
</dbReference>
<organism evidence="9 10">
    <name type="scientific">Acidocella aromatica</name>
    <dbReference type="NCBI Taxonomy" id="1303579"/>
    <lineage>
        <taxon>Bacteria</taxon>
        <taxon>Pseudomonadati</taxon>
        <taxon>Pseudomonadota</taxon>
        <taxon>Alphaproteobacteria</taxon>
        <taxon>Acetobacterales</taxon>
        <taxon>Acidocellaceae</taxon>
        <taxon>Acidocella</taxon>
    </lineage>
</organism>
<dbReference type="Gene3D" id="3.40.50.620">
    <property type="entry name" value="HUPs"/>
    <property type="match status" value="1"/>
</dbReference>